<protein>
    <submittedName>
        <fullName evidence="2">DNA-binding transcriptional regulator, MarR family</fullName>
    </submittedName>
</protein>
<dbReference type="SMART" id="SM00347">
    <property type="entry name" value="HTH_MARR"/>
    <property type="match status" value="1"/>
</dbReference>
<keyword evidence="3" id="KW-1185">Reference proteome</keyword>
<evidence type="ECO:0000259" key="1">
    <source>
        <dbReference type="PROSITE" id="PS50995"/>
    </source>
</evidence>
<sequence length="153" mass="17288">MSDTDTPWLDEQEMTLWRLWLRVQTELPAALGRGLAQDSELSMQDFETLVRLSEAPEGRLRISALAEGMHWERSRLSHHLRRMSGRGLVVKQDCLEDGRGSFVELTDAGRAALGSAAPGHVRIVRSLFFDGLQEDERQALTSFLERVLGRVQT</sequence>
<dbReference type="Proteomes" id="UP000219688">
    <property type="component" value="Unassembled WGS sequence"/>
</dbReference>
<keyword evidence="2" id="KW-0238">DNA-binding</keyword>
<dbReference type="RefSeq" id="WP_244903852.1">
    <property type="nucleotide sequence ID" value="NZ_OBQK01000011.1"/>
</dbReference>
<accession>A0A285VT09</accession>
<organism evidence="2 3">
    <name type="scientific">Ornithinimicrobium cerasi</name>
    <dbReference type="NCBI Taxonomy" id="2248773"/>
    <lineage>
        <taxon>Bacteria</taxon>
        <taxon>Bacillati</taxon>
        <taxon>Actinomycetota</taxon>
        <taxon>Actinomycetes</taxon>
        <taxon>Micrococcales</taxon>
        <taxon>Ornithinimicrobiaceae</taxon>
        <taxon>Ornithinimicrobium</taxon>
    </lineage>
</organism>
<dbReference type="InterPro" id="IPR036388">
    <property type="entry name" value="WH-like_DNA-bd_sf"/>
</dbReference>
<dbReference type="SUPFAM" id="SSF46785">
    <property type="entry name" value="Winged helix' DNA-binding domain"/>
    <property type="match status" value="1"/>
</dbReference>
<dbReference type="PANTHER" id="PTHR33164:SF99">
    <property type="entry name" value="MARR FAMILY REGULATORY PROTEIN"/>
    <property type="match status" value="1"/>
</dbReference>
<evidence type="ECO:0000313" key="2">
    <source>
        <dbReference type="EMBL" id="SOC57182.1"/>
    </source>
</evidence>
<dbReference type="PROSITE" id="PS50995">
    <property type="entry name" value="HTH_MARR_2"/>
    <property type="match status" value="1"/>
</dbReference>
<feature type="domain" description="HTH marR-type" evidence="1">
    <location>
        <begin position="13"/>
        <end position="149"/>
    </location>
</feature>
<dbReference type="PANTHER" id="PTHR33164">
    <property type="entry name" value="TRANSCRIPTIONAL REGULATOR, MARR FAMILY"/>
    <property type="match status" value="1"/>
</dbReference>
<dbReference type="Pfam" id="PF01047">
    <property type="entry name" value="MarR"/>
    <property type="match status" value="1"/>
</dbReference>
<proteinExistence type="predicted"/>
<dbReference type="GO" id="GO:0003700">
    <property type="term" value="F:DNA-binding transcription factor activity"/>
    <property type="evidence" value="ECO:0007669"/>
    <property type="project" value="InterPro"/>
</dbReference>
<evidence type="ECO:0000313" key="3">
    <source>
        <dbReference type="Proteomes" id="UP000219688"/>
    </source>
</evidence>
<name>A0A285VT09_9MICO</name>
<dbReference type="InterPro" id="IPR000835">
    <property type="entry name" value="HTH_MarR-typ"/>
</dbReference>
<dbReference type="InterPro" id="IPR036390">
    <property type="entry name" value="WH_DNA-bd_sf"/>
</dbReference>
<dbReference type="AlphaFoldDB" id="A0A285VT09"/>
<dbReference type="InterPro" id="IPR039422">
    <property type="entry name" value="MarR/SlyA-like"/>
</dbReference>
<dbReference type="GO" id="GO:0003677">
    <property type="term" value="F:DNA binding"/>
    <property type="evidence" value="ECO:0007669"/>
    <property type="project" value="UniProtKB-KW"/>
</dbReference>
<dbReference type="GO" id="GO:0006950">
    <property type="term" value="P:response to stress"/>
    <property type="evidence" value="ECO:0007669"/>
    <property type="project" value="TreeGrafter"/>
</dbReference>
<reference evidence="3" key="1">
    <citation type="submission" date="2017-08" db="EMBL/GenBank/DDBJ databases">
        <authorList>
            <person name="Varghese N."/>
            <person name="Submissions S."/>
        </authorList>
    </citation>
    <scope>NUCLEOTIDE SEQUENCE [LARGE SCALE GENOMIC DNA]</scope>
    <source>
        <strain evidence="3">USBA17B2</strain>
    </source>
</reference>
<dbReference type="Gene3D" id="1.10.10.10">
    <property type="entry name" value="Winged helix-like DNA-binding domain superfamily/Winged helix DNA-binding domain"/>
    <property type="match status" value="1"/>
</dbReference>
<dbReference type="EMBL" id="OBQK01000011">
    <property type="protein sequence ID" value="SOC57182.1"/>
    <property type="molecule type" value="Genomic_DNA"/>
</dbReference>
<gene>
    <name evidence="2" type="ORF">SAMN05421879_11123</name>
</gene>